<dbReference type="RefSeq" id="WP_289162740.1">
    <property type="nucleotide sequence ID" value="NZ_JASZZN010000004.1"/>
</dbReference>
<dbReference type="Proteomes" id="UP001239462">
    <property type="component" value="Unassembled WGS sequence"/>
</dbReference>
<dbReference type="EMBL" id="JASZZN010000004">
    <property type="protein sequence ID" value="MDM4015270.1"/>
    <property type="molecule type" value="Genomic_DNA"/>
</dbReference>
<gene>
    <name evidence="1" type="ORF">QTN89_07520</name>
</gene>
<comment type="caution">
    <text evidence="1">The sequence shown here is derived from an EMBL/GenBank/DDBJ whole genome shotgun (WGS) entry which is preliminary data.</text>
</comment>
<evidence type="ECO:0000313" key="2">
    <source>
        <dbReference type="Proteomes" id="UP001239462"/>
    </source>
</evidence>
<evidence type="ECO:0008006" key="3">
    <source>
        <dbReference type="Google" id="ProtNLM"/>
    </source>
</evidence>
<protein>
    <recommendedName>
        <fullName evidence="3">Wadjet protein JetD C-terminal domain-containing protein</fullName>
    </recommendedName>
</protein>
<name>A0ABT7PFJ9_9BACT</name>
<reference evidence="1 2" key="1">
    <citation type="submission" date="2023-06" db="EMBL/GenBank/DDBJ databases">
        <title>Roseiconus lacunae JC819 isolated from Gulf of Mannar region, Tamil Nadu.</title>
        <authorList>
            <person name="Pk S."/>
            <person name="Ch S."/>
            <person name="Ch V.R."/>
        </authorList>
    </citation>
    <scope>NUCLEOTIDE SEQUENCE [LARGE SCALE GENOMIC DNA]</scope>
    <source>
        <strain evidence="1 2">JC819</strain>
    </source>
</reference>
<organism evidence="1 2">
    <name type="scientific">Roseiconus lacunae</name>
    <dbReference type="NCBI Taxonomy" id="2605694"/>
    <lineage>
        <taxon>Bacteria</taxon>
        <taxon>Pseudomonadati</taxon>
        <taxon>Planctomycetota</taxon>
        <taxon>Planctomycetia</taxon>
        <taxon>Pirellulales</taxon>
        <taxon>Pirellulaceae</taxon>
        <taxon>Roseiconus</taxon>
    </lineage>
</organism>
<proteinExistence type="predicted"/>
<keyword evidence="2" id="KW-1185">Reference proteome</keyword>
<sequence length="346" mass="39852">MDRKTLLSRLDSIGWKTVLPEDSLDRLCDLGLRGDSYELAVIAGELAIECQPITLRGLFYRVVSTGFFPSTAKKYYDKLQRLLSSLRDAGWIPYDWIVDNLRATIKPSSWSGLEDFTDTVRGAYRKDFWASLPNYVHIFVEKDAMTGVIEPVTRELDVSLSPVRGYVSDSYAWTVGSEFRDIDKPIKCFYIGDFDPSGFDLERSLREKIEKHSGKPVLDNEPIDEHLFSRGAVKAGDILQDEYKREHGLNVITWERIALVEEDFGNHQLIELDVKLTDTRSKSFIEEHGTRCAEVDALNPNEIRRRVRDSIMQYVPNDQWERLREIEQLERETWESTLGQFAGGDQ</sequence>
<accession>A0ABT7PFJ9</accession>
<evidence type="ECO:0000313" key="1">
    <source>
        <dbReference type="EMBL" id="MDM4015270.1"/>
    </source>
</evidence>